<dbReference type="RefSeq" id="WP_091023639.1">
    <property type="nucleotide sequence ID" value="NZ_BKAE01000007.1"/>
</dbReference>
<organism evidence="2 3">
    <name type="scientific">Nocardioides szechwanensis</name>
    <dbReference type="NCBI Taxonomy" id="1005944"/>
    <lineage>
        <taxon>Bacteria</taxon>
        <taxon>Bacillati</taxon>
        <taxon>Actinomycetota</taxon>
        <taxon>Actinomycetes</taxon>
        <taxon>Propionibacteriales</taxon>
        <taxon>Nocardioidaceae</taxon>
        <taxon>Nocardioides</taxon>
    </lineage>
</organism>
<dbReference type="AlphaFoldDB" id="A0A1G9ZAR3"/>
<accession>A0A1G9ZAR3</accession>
<dbReference type="EMBL" id="FNIC01000002">
    <property type="protein sequence ID" value="SDN18552.1"/>
    <property type="molecule type" value="Genomic_DNA"/>
</dbReference>
<dbReference type="InterPro" id="IPR013974">
    <property type="entry name" value="SAF"/>
</dbReference>
<dbReference type="SUPFAM" id="SSF51269">
    <property type="entry name" value="AFP III-like domain"/>
    <property type="match status" value="1"/>
</dbReference>
<dbReference type="InterPro" id="IPR036732">
    <property type="entry name" value="AFP_Neu5c_C_sf"/>
</dbReference>
<sequence>MDPHLAGTRDRLTGVRRRLRRAVLRRRRPLAALLTAVAVAAGLHAVTAPPPATVTVSVAARDLPAGAVLRADDLVAVDFAPGSVPDDLADDAVGRTLAAPLRRGEPVTAVRLVGPLLTAGSPGLVATPVRLPDGGMVALLEVGDRVDLLAADPRAGDAEVVASGLPVLAIPDETEAEGVTASGLPGRLVVVGAEPDEVPGIAAAAVRAFVTFTWSGG</sequence>
<dbReference type="Proteomes" id="UP000199004">
    <property type="component" value="Unassembled WGS sequence"/>
</dbReference>
<feature type="domain" description="SAF" evidence="1">
    <location>
        <begin position="54"/>
        <end position="113"/>
    </location>
</feature>
<keyword evidence="3" id="KW-1185">Reference proteome</keyword>
<protein>
    <submittedName>
        <fullName evidence="2">Flp pilus assembly protein CpaB</fullName>
    </submittedName>
</protein>
<reference evidence="2 3" key="1">
    <citation type="submission" date="2016-10" db="EMBL/GenBank/DDBJ databases">
        <authorList>
            <person name="de Groot N.N."/>
        </authorList>
    </citation>
    <scope>NUCLEOTIDE SEQUENCE [LARGE SCALE GENOMIC DNA]</scope>
    <source>
        <strain evidence="2 3">CGMCC 1.11147</strain>
    </source>
</reference>
<dbReference type="OrthoDB" id="4808509at2"/>
<evidence type="ECO:0000313" key="3">
    <source>
        <dbReference type="Proteomes" id="UP000199004"/>
    </source>
</evidence>
<dbReference type="Pfam" id="PF08666">
    <property type="entry name" value="SAF"/>
    <property type="match status" value="1"/>
</dbReference>
<proteinExistence type="predicted"/>
<evidence type="ECO:0000259" key="1">
    <source>
        <dbReference type="SMART" id="SM00858"/>
    </source>
</evidence>
<dbReference type="SMART" id="SM00858">
    <property type="entry name" value="SAF"/>
    <property type="match status" value="1"/>
</dbReference>
<dbReference type="STRING" id="1005944.SAMN05192576_1673"/>
<gene>
    <name evidence="2" type="ORF">SAMN05192576_1673</name>
</gene>
<evidence type="ECO:0000313" key="2">
    <source>
        <dbReference type="EMBL" id="SDN18552.1"/>
    </source>
</evidence>
<dbReference type="CDD" id="cd11614">
    <property type="entry name" value="SAF_CpaB_FlgA_like"/>
    <property type="match status" value="1"/>
</dbReference>
<name>A0A1G9ZAR3_9ACTN</name>